<feature type="domain" description="RecA family profile 1" evidence="8">
    <location>
        <begin position="35"/>
        <end position="245"/>
    </location>
</feature>
<dbReference type="GO" id="GO:0033065">
    <property type="term" value="C:Rad51C-XRCC3 complex"/>
    <property type="evidence" value="ECO:0007669"/>
    <property type="project" value="TreeGrafter"/>
</dbReference>
<dbReference type="GO" id="GO:0140664">
    <property type="term" value="F:ATP-dependent DNA damage sensor activity"/>
    <property type="evidence" value="ECO:0007669"/>
    <property type="project" value="InterPro"/>
</dbReference>
<evidence type="ECO:0000259" key="8">
    <source>
        <dbReference type="PROSITE" id="PS50162"/>
    </source>
</evidence>
<dbReference type="InterPro" id="IPR027417">
    <property type="entry name" value="P-loop_NTPase"/>
</dbReference>
<dbReference type="VEuPathDB" id="FungiDB:Z518_08127"/>
<dbReference type="GO" id="GO:0005657">
    <property type="term" value="C:replication fork"/>
    <property type="evidence" value="ECO:0007669"/>
    <property type="project" value="TreeGrafter"/>
</dbReference>
<dbReference type="GO" id="GO:0007131">
    <property type="term" value="P:reciprocal meiotic recombination"/>
    <property type="evidence" value="ECO:0007669"/>
    <property type="project" value="TreeGrafter"/>
</dbReference>
<dbReference type="GO" id="GO:0000400">
    <property type="term" value="F:four-way junction DNA binding"/>
    <property type="evidence" value="ECO:0007669"/>
    <property type="project" value="TreeGrafter"/>
</dbReference>
<keyword evidence="5" id="KW-0234">DNA repair</keyword>
<dbReference type="HOGENOM" id="CLU_043547_2_0_1"/>
<dbReference type="GO" id="GO:0005524">
    <property type="term" value="F:ATP binding"/>
    <property type="evidence" value="ECO:0007669"/>
    <property type="project" value="UniProtKB-KW"/>
</dbReference>
<dbReference type="OrthoDB" id="5957327at2759"/>
<dbReference type="GO" id="GO:0008821">
    <property type="term" value="F:crossover junction DNA endonuclease activity"/>
    <property type="evidence" value="ECO:0007669"/>
    <property type="project" value="TreeGrafter"/>
</dbReference>
<feature type="compositionally biased region" description="Acidic residues" evidence="7">
    <location>
        <begin position="376"/>
        <end position="389"/>
    </location>
</feature>
<dbReference type="PANTHER" id="PTHR46239:SF1">
    <property type="entry name" value="DNA REPAIR PROTEIN RAD51 HOMOLOG 3"/>
    <property type="match status" value="1"/>
</dbReference>
<proteinExistence type="predicted"/>
<feature type="region of interest" description="Disordered" evidence="7">
    <location>
        <begin position="327"/>
        <end position="419"/>
    </location>
</feature>
<feature type="compositionally biased region" description="Basic and acidic residues" evidence="7">
    <location>
        <begin position="404"/>
        <end position="419"/>
    </location>
</feature>
<keyword evidence="2" id="KW-0547">Nucleotide-binding</keyword>
<feature type="region of interest" description="Disordered" evidence="7">
    <location>
        <begin position="437"/>
        <end position="474"/>
    </location>
</feature>
<dbReference type="GO" id="GO:0000707">
    <property type="term" value="P:meiotic DNA recombinase assembly"/>
    <property type="evidence" value="ECO:0007669"/>
    <property type="project" value="TreeGrafter"/>
</dbReference>
<evidence type="ECO:0000256" key="6">
    <source>
        <dbReference type="ARBA" id="ARBA00023242"/>
    </source>
</evidence>
<dbReference type="RefSeq" id="XP_013269324.1">
    <property type="nucleotide sequence ID" value="XM_013413870.1"/>
</dbReference>
<evidence type="ECO:0000256" key="4">
    <source>
        <dbReference type="ARBA" id="ARBA00022840"/>
    </source>
</evidence>
<evidence type="ECO:0000256" key="3">
    <source>
        <dbReference type="ARBA" id="ARBA00022763"/>
    </source>
</evidence>
<evidence type="ECO:0000256" key="7">
    <source>
        <dbReference type="SAM" id="MobiDB-lite"/>
    </source>
</evidence>
<protein>
    <submittedName>
        <fullName evidence="9">Rhinocladiella mackenziei CBS 650.93 unplaced genomic scaffold supercont1.6, whole genome shotgun sequence</fullName>
    </submittedName>
</protein>
<dbReference type="STRING" id="1442369.A0A0D2GV77"/>
<evidence type="ECO:0000256" key="2">
    <source>
        <dbReference type="ARBA" id="ARBA00022741"/>
    </source>
</evidence>
<dbReference type="GeneID" id="25296198"/>
<dbReference type="EMBL" id="KN847480">
    <property type="protein sequence ID" value="KIX02188.1"/>
    <property type="molecule type" value="Genomic_DNA"/>
</dbReference>
<feature type="compositionally biased region" description="Polar residues" evidence="7">
    <location>
        <begin position="327"/>
        <end position="345"/>
    </location>
</feature>
<comment type="subcellular location">
    <subcellularLocation>
        <location evidence="1">Nucleus</location>
    </subcellularLocation>
</comment>
<keyword evidence="3" id="KW-0227">DNA damage</keyword>
<evidence type="ECO:0000313" key="9">
    <source>
        <dbReference type="EMBL" id="KIX02188.1"/>
    </source>
</evidence>
<dbReference type="InterPro" id="IPR020588">
    <property type="entry name" value="RecA_ATP-bd"/>
</dbReference>
<name>A0A0D2GV77_9EURO</name>
<gene>
    <name evidence="9" type="ORF">Z518_08127</name>
</gene>
<accession>A0A0D2GV77</accession>
<feature type="region of interest" description="Disordered" evidence="7">
    <location>
        <begin position="1"/>
        <end position="23"/>
    </location>
</feature>
<dbReference type="AlphaFoldDB" id="A0A0D2GV77"/>
<dbReference type="Gene3D" id="3.40.50.300">
    <property type="entry name" value="P-loop containing nucleotide triphosphate hydrolases"/>
    <property type="match status" value="1"/>
</dbReference>
<organism evidence="9 10">
    <name type="scientific">Rhinocladiella mackenziei CBS 650.93</name>
    <dbReference type="NCBI Taxonomy" id="1442369"/>
    <lineage>
        <taxon>Eukaryota</taxon>
        <taxon>Fungi</taxon>
        <taxon>Dikarya</taxon>
        <taxon>Ascomycota</taxon>
        <taxon>Pezizomycotina</taxon>
        <taxon>Eurotiomycetes</taxon>
        <taxon>Chaetothyriomycetidae</taxon>
        <taxon>Chaetothyriales</taxon>
        <taxon>Herpotrichiellaceae</taxon>
        <taxon>Rhinocladiella</taxon>
    </lineage>
</organism>
<dbReference type="InterPro" id="IPR052093">
    <property type="entry name" value="HR_Repair_Mediator"/>
</dbReference>
<dbReference type="GO" id="GO:0033063">
    <property type="term" value="C:Rad51B-Rad51C-Rad51D-XRCC2 complex"/>
    <property type="evidence" value="ECO:0007669"/>
    <property type="project" value="TreeGrafter"/>
</dbReference>
<keyword evidence="6" id="KW-0539">Nucleus</keyword>
<reference evidence="9 10" key="1">
    <citation type="submission" date="2015-01" db="EMBL/GenBank/DDBJ databases">
        <title>The Genome Sequence of Rhinocladiella mackenzie CBS 650.93.</title>
        <authorList>
            <consortium name="The Broad Institute Genomics Platform"/>
            <person name="Cuomo C."/>
            <person name="de Hoog S."/>
            <person name="Gorbushina A."/>
            <person name="Stielow B."/>
            <person name="Teixiera M."/>
            <person name="Abouelleil A."/>
            <person name="Chapman S.B."/>
            <person name="Priest M."/>
            <person name="Young S.K."/>
            <person name="Wortman J."/>
            <person name="Nusbaum C."/>
            <person name="Birren B."/>
        </authorList>
    </citation>
    <scope>NUCLEOTIDE SEQUENCE [LARGE SCALE GENOMIC DNA]</scope>
    <source>
        <strain evidence="9 10">CBS 650.93</strain>
    </source>
</reference>
<feature type="compositionally biased region" description="Polar residues" evidence="7">
    <location>
        <begin position="10"/>
        <end position="23"/>
    </location>
</feature>
<dbReference type="PANTHER" id="PTHR46239">
    <property type="entry name" value="DNA REPAIR PROTEIN RAD51 HOMOLOG 3 RAD51C"/>
    <property type="match status" value="1"/>
</dbReference>
<keyword evidence="4" id="KW-0067">ATP-binding</keyword>
<dbReference type="SUPFAM" id="SSF52540">
    <property type="entry name" value="P-loop containing nucleoside triphosphate hydrolases"/>
    <property type="match status" value="1"/>
</dbReference>
<keyword evidence="10" id="KW-1185">Reference proteome</keyword>
<evidence type="ECO:0000256" key="1">
    <source>
        <dbReference type="ARBA" id="ARBA00004123"/>
    </source>
</evidence>
<evidence type="ECO:0000313" key="10">
    <source>
        <dbReference type="Proteomes" id="UP000053617"/>
    </source>
</evidence>
<sequence>MEDQGADVHNFSTSPSQHRLPTVSGTEALQNASTKTKAIPSSLPALDRIFLPNGPSLATPGIPRGCVTEVFGPPGVGKTTFALQVTSNALHSHNPESHVLWVNTGSPLIEKRLQEIMEDRTSSDNDHPPSSSSRPYDIESLLEEKFVYLQAHTLPRLLTLFLHPSPSLPSSKTCLMVVDDLSNLLLGSFSRSPGTMKPGIPAAVKEKLEKKIARRRYQIIETLAAAMSKMAVLRSVAILVLTNSTMSLKNGQKATLKSALASQSWDTTVHTRIMLYRDFADDEHEAEISKRGGGGLRYAEVQRLARKNVYTTPVPFVISTGGLHQLSLDNSTSNHEPADESNGSQGLAPVDSDLPLLPVELPQHSKSKKRKAVEIAESEDEDDDGDDGDDPRSDIDEPQLPKLGARERGASEGHDEMILDTHEMVLLRSYRYASIRGSEDAVPLQLSSSDGEEERETEYRGKDADDDGDGARLP</sequence>
<dbReference type="PROSITE" id="PS50162">
    <property type="entry name" value="RECA_2"/>
    <property type="match status" value="1"/>
</dbReference>
<dbReference type="Proteomes" id="UP000053617">
    <property type="component" value="Unassembled WGS sequence"/>
</dbReference>
<evidence type="ECO:0000256" key="5">
    <source>
        <dbReference type="ARBA" id="ARBA00023204"/>
    </source>
</evidence>